<sequence>MKRELVCKLAEVYGCNPNDLIKYWLADKVYSILNDEDTAAQVIAMVAEDMPKYSKSSSITV</sequence>
<dbReference type="PATRIC" id="fig|28125.4.peg.1304"/>
<evidence type="ECO:0000313" key="1">
    <source>
        <dbReference type="EMBL" id="KXO16821.1"/>
    </source>
</evidence>
<comment type="caution">
    <text evidence="1">The sequence shown here is derived from an EMBL/GenBank/DDBJ whole genome shotgun (WGS) entry which is preliminary data.</text>
</comment>
<accession>A0A137SWI1</accession>
<reference evidence="1 2" key="1">
    <citation type="submission" date="2016-02" db="EMBL/GenBank/DDBJ databases">
        <authorList>
            <person name="Wen L."/>
            <person name="He K."/>
            <person name="Yang H."/>
        </authorList>
    </citation>
    <scope>NUCLEOTIDE SEQUENCE [LARGE SCALE GENOMIC DNA]</scope>
    <source>
        <strain evidence="1 2">GED7880</strain>
    </source>
</reference>
<name>A0A137SWI1_9BACT</name>
<dbReference type="AlphaFoldDB" id="A0A137SWI1"/>
<protein>
    <submittedName>
        <fullName evidence="1">Uncharacterized protein</fullName>
    </submittedName>
</protein>
<evidence type="ECO:0000313" key="2">
    <source>
        <dbReference type="Proteomes" id="UP000070093"/>
    </source>
</evidence>
<proteinExistence type="predicted"/>
<dbReference type="RefSeq" id="WP_048742019.1">
    <property type="nucleotide sequence ID" value="NZ_JUWN01000327.1"/>
</dbReference>
<dbReference type="EMBL" id="LTAG01000062">
    <property type="protein sequence ID" value="KXO16821.1"/>
    <property type="molecule type" value="Genomic_DNA"/>
</dbReference>
<gene>
    <name evidence="1" type="ORF">HMPREF3202_01319</name>
</gene>
<dbReference type="Proteomes" id="UP000070093">
    <property type="component" value="Unassembled WGS sequence"/>
</dbReference>
<dbReference type="STRING" id="28125.HMPREF3202_01319"/>
<organism evidence="1 2">
    <name type="scientific">Prevotella bivia</name>
    <dbReference type="NCBI Taxonomy" id="28125"/>
    <lineage>
        <taxon>Bacteria</taxon>
        <taxon>Pseudomonadati</taxon>
        <taxon>Bacteroidota</taxon>
        <taxon>Bacteroidia</taxon>
        <taxon>Bacteroidales</taxon>
        <taxon>Prevotellaceae</taxon>
        <taxon>Prevotella</taxon>
    </lineage>
</organism>